<dbReference type="GeneID" id="92858100"/>
<dbReference type="Proteomes" id="UP000226191">
    <property type="component" value="Unassembled WGS sequence"/>
</dbReference>
<dbReference type="OMA" id="DAFHESK"/>
<dbReference type="AlphaFoldDB" id="A0A2B7I996"/>
<dbReference type="RefSeq" id="WP_002519540.1">
    <property type="nucleotide sequence ID" value="NZ_AP019664.1"/>
</dbReference>
<proteinExistence type="predicted"/>
<dbReference type="Proteomes" id="UP000256621">
    <property type="component" value="Chromosome"/>
</dbReference>
<evidence type="ECO:0000313" key="2">
    <source>
        <dbReference type="EMBL" id="PGF33899.1"/>
    </source>
</evidence>
<organism evidence="2 3">
    <name type="scientific">Cutibacterium acnes</name>
    <name type="common">Propionibacterium acnes</name>
    <dbReference type="NCBI Taxonomy" id="1747"/>
    <lineage>
        <taxon>Bacteria</taxon>
        <taxon>Bacillati</taxon>
        <taxon>Actinomycetota</taxon>
        <taxon>Actinomycetes</taxon>
        <taxon>Propionibacteriales</taxon>
        <taxon>Propionibacteriaceae</taxon>
        <taxon>Cutibacterium</taxon>
    </lineage>
</organism>
<evidence type="ECO:0000313" key="1">
    <source>
        <dbReference type="EMBL" id="AXM07256.1"/>
    </source>
</evidence>
<protein>
    <submittedName>
        <fullName evidence="2">Uncharacterized protein</fullName>
    </submittedName>
</protein>
<dbReference type="EMBL" id="MVCE01000003">
    <property type="protein sequence ID" value="PGF33899.1"/>
    <property type="molecule type" value="Genomic_DNA"/>
</dbReference>
<dbReference type="InterPro" id="IPR042211">
    <property type="entry name" value="CRISPR-assoc_Cas1_N"/>
</dbReference>
<dbReference type="OrthoDB" id="9777847at2"/>
<reference evidence="1 4" key="2">
    <citation type="submission" date="2018-08" db="EMBL/GenBank/DDBJ databases">
        <title>Genome sequencing of Cutibacterium acnes KCOM 1315.</title>
        <authorList>
            <person name="Kook J.-K."/>
            <person name="Park S.-N."/>
            <person name="Lim Y.K."/>
        </authorList>
    </citation>
    <scope>NUCLEOTIDE SEQUENCE [LARGE SCALE GENOMIC DNA]</scope>
    <source>
        <strain evidence="1 4">KCOM 1315</strain>
    </source>
</reference>
<sequence length="112" mass="11844">MPSRHQTSGGTVHVPASIIGALLLGPGTNVTHQAMVLLTESGAATGDIDDLAGVTRRAMRDAFHESKLLTKCVQDIHVLLDAPGDPDEGYGWDIVDLWDDREGVVAGGRSWG</sequence>
<evidence type="ECO:0000313" key="4">
    <source>
        <dbReference type="Proteomes" id="UP000256621"/>
    </source>
</evidence>
<reference evidence="2 3" key="1">
    <citation type="submission" date="2017-02" db="EMBL/GenBank/DDBJ databases">
        <title>Prevalence of linear plasmids in Cutibacterium acnes isolates obtained from cancerous prostatic tissue.</title>
        <authorList>
            <person name="Davidsson S."/>
            <person name="Bruggemann H."/>
        </authorList>
    </citation>
    <scope>NUCLEOTIDE SEQUENCE [LARGE SCALE GENOMIC DNA]</scope>
    <source>
        <strain evidence="2 3">11-78</strain>
    </source>
</reference>
<evidence type="ECO:0000313" key="3">
    <source>
        <dbReference type="Proteomes" id="UP000226191"/>
    </source>
</evidence>
<name>A0A2B7I996_CUTAC</name>
<dbReference type="EMBL" id="CP031442">
    <property type="protein sequence ID" value="AXM07256.1"/>
    <property type="molecule type" value="Genomic_DNA"/>
</dbReference>
<accession>A0A2B7I996</accession>
<dbReference type="Gene3D" id="3.100.10.20">
    <property type="entry name" value="CRISPR-associated endonuclease Cas1, N-terminal domain"/>
    <property type="match status" value="1"/>
</dbReference>
<gene>
    <name evidence="2" type="ORF">B1B09_08320</name>
    <name evidence="1" type="ORF">DXN06_09055</name>
</gene>